<feature type="compositionally biased region" description="Polar residues" evidence="1">
    <location>
        <begin position="59"/>
        <end position="77"/>
    </location>
</feature>
<evidence type="ECO:0000313" key="3">
    <source>
        <dbReference type="Proteomes" id="UP000031599"/>
    </source>
</evidence>
<gene>
    <name evidence="2" type="ORF">DB30_01985</name>
</gene>
<name>A0A0C2A3Y3_9BACT</name>
<evidence type="ECO:0000313" key="2">
    <source>
        <dbReference type="EMBL" id="KIG18098.1"/>
    </source>
</evidence>
<proteinExistence type="predicted"/>
<feature type="region of interest" description="Disordered" evidence="1">
    <location>
        <begin position="59"/>
        <end position="104"/>
    </location>
</feature>
<protein>
    <submittedName>
        <fullName evidence="2">Uncharacterized protein</fullName>
    </submittedName>
</protein>
<reference evidence="2 3" key="1">
    <citation type="submission" date="2014-12" db="EMBL/GenBank/DDBJ databases">
        <title>Genome assembly of Enhygromyxa salina DSM 15201.</title>
        <authorList>
            <person name="Sharma G."/>
            <person name="Subramanian S."/>
        </authorList>
    </citation>
    <scope>NUCLEOTIDE SEQUENCE [LARGE SCALE GENOMIC DNA]</scope>
    <source>
        <strain evidence="2 3">DSM 15201</strain>
    </source>
</reference>
<feature type="compositionally biased region" description="Acidic residues" evidence="1">
    <location>
        <begin position="81"/>
        <end position="93"/>
    </location>
</feature>
<dbReference type="EMBL" id="JMCC02000015">
    <property type="protein sequence ID" value="KIG18098.1"/>
    <property type="molecule type" value="Genomic_DNA"/>
</dbReference>
<sequence>MRKFVLGLAGLSAFFAGLTLEGCKAPCEVGAESCECTGGGVCDPGLTCLSGLCVNAGPNPNEQSSNDETTNSGNTMNPGDGDGDDDPTGDGDGDDTKLDALDGETGGPCVDTGCKKVDMLFAMDGSLSMIEEINALKAGQAFLSIVNTLEDLNCGGIDYRIGVTGDNDNGWVVPNNWADPNPWFDSGTYTPAQMSVHFQAAATKVGNSGGASLGCEHVLTTAVNLIGGDASGFLRDDALLVMVLMSDVDDYGWYDQVNGHSCGDFFEGCNVAGQPVPTLYDTLVALKGGDPAGVSAIVIAGDPTVNAGINACSQPLSCGGAVEAYHADRLYEFADIQAGTNGFAAEICDGPMAVPDAVNTALHDNIDLACQEFQPEG</sequence>
<accession>A0A0C2A3Y3</accession>
<organism evidence="2 3">
    <name type="scientific">Enhygromyxa salina</name>
    <dbReference type="NCBI Taxonomy" id="215803"/>
    <lineage>
        <taxon>Bacteria</taxon>
        <taxon>Pseudomonadati</taxon>
        <taxon>Myxococcota</taxon>
        <taxon>Polyangia</taxon>
        <taxon>Nannocystales</taxon>
        <taxon>Nannocystaceae</taxon>
        <taxon>Enhygromyxa</taxon>
    </lineage>
</organism>
<dbReference type="Proteomes" id="UP000031599">
    <property type="component" value="Unassembled WGS sequence"/>
</dbReference>
<dbReference type="AlphaFoldDB" id="A0A0C2A3Y3"/>
<comment type="caution">
    <text evidence="2">The sequence shown here is derived from an EMBL/GenBank/DDBJ whole genome shotgun (WGS) entry which is preliminary data.</text>
</comment>
<evidence type="ECO:0000256" key="1">
    <source>
        <dbReference type="SAM" id="MobiDB-lite"/>
    </source>
</evidence>
<dbReference type="RefSeq" id="WP_052547448.1">
    <property type="nucleotide sequence ID" value="NZ_JMCC02000015.1"/>
</dbReference>